<accession>A0A815G1S2</accession>
<dbReference type="Proteomes" id="UP000663829">
    <property type="component" value="Unassembled WGS sequence"/>
</dbReference>
<dbReference type="EMBL" id="CAJOBC010054495">
    <property type="protein sequence ID" value="CAF4188492.1"/>
    <property type="molecule type" value="Genomic_DNA"/>
</dbReference>
<feature type="non-terminal residue" evidence="1">
    <location>
        <position position="50"/>
    </location>
</feature>
<reference evidence="1" key="1">
    <citation type="submission" date="2021-02" db="EMBL/GenBank/DDBJ databases">
        <authorList>
            <person name="Nowell W R."/>
        </authorList>
    </citation>
    <scope>NUCLEOTIDE SEQUENCE</scope>
</reference>
<evidence type="ECO:0000313" key="3">
    <source>
        <dbReference type="Proteomes" id="UP000663829"/>
    </source>
</evidence>
<protein>
    <submittedName>
        <fullName evidence="1">Uncharacterized protein</fullName>
    </submittedName>
</protein>
<dbReference type="AlphaFoldDB" id="A0A815G1S2"/>
<organism evidence="1 3">
    <name type="scientific">Didymodactylos carnosus</name>
    <dbReference type="NCBI Taxonomy" id="1234261"/>
    <lineage>
        <taxon>Eukaryota</taxon>
        <taxon>Metazoa</taxon>
        <taxon>Spiralia</taxon>
        <taxon>Gnathifera</taxon>
        <taxon>Rotifera</taxon>
        <taxon>Eurotatoria</taxon>
        <taxon>Bdelloidea</taxon>
        <taxon>Philodinida</taxon>
        <taxon>Philodinidae</taxon>
        <taxon>Didymodactylos</taxon>
    </lineage>
</organism>
<gene>
    <name evidence="1" type="ORF">GPM918_LOCUS30055</name>
    <name evidence="2" type="ORF">SRO942_LOCUS30658</name>
</gene>
<keyword evidence="3" id="KW-1185">Reference proteome</keyword>
<proteinExistence type="predicted"/>
<name>A0A815G1S2_9BILA</name>
<evidence type="ECO:0000313" key="2">
    <source>
        <dbReference type="EMBL" id="CAF4188492.1"/>
    </source>
</evidence>
<dbReference type="Proteomes" id="UP000681722">
    <property type="component" value="Unassembled WGS sequence"/>
</dbReference>
<comment type="caution">
    <text evidence="1">The sequence shown here is derived from an EMBL/GenBank/DDBJ whole genome shotgun (WGS) entry which is preliminary data.</text>
</comment>
<evidence type="ECO:0000313" key="1">
    <source>
        <dbReference type="EMBL" id="CAF1333122.1"/>
    </source>
</evidence>
<sequence>MGNKVSNPPFSWVKNGEGQHYGWSQDSLYVKVPSSTTNGELSIVEDTLKP</sequence>
<dbReference type="EMBL" id="CAJNOQ010014021">
    <property type="protein sequence ID" value="CAF1333122.1"/>
    <property type="molecule type" value="Genomic_DNA"/>
</dbReference>
<dbReference type="OrthoDB" id="10020003at2759"/>